<evidence type="ECO:0000313" key="1">
    <source>
        <dbReference type="EMBL" id="KJR80940.1"/>
    </source>
</evidence>
<dbReference type="RefSeq" id="XP_016583616.1">
    <property type="nucleotide sequence ID" value="XM_016732430.1"/>
</dbReference>
<reference evidence="1 2" key="2">
    <citation type="journal article" date="2015" name="Eukaryot. Cell">
        <title>Asexual propagation of a virulent clone complex in a human and feline outbreak of sporotrichosis.</title>
        <authorList>
            <person name="Teixeira Mde M."/>
            <person name="Rodrigues A.M."/>
            <person name="Tsui C.K."/>
            <person name="de Almeida L.G."/>
            <person name="Van Diepeningen A.D."/>
            <person name="van den Ende B.G."/>
            <person name="Fernandes G.F."/>
            <person name="Kano R."/>
            <person name="Hamelin R.C."/>
            <person name="Lopes-Bezerra L.M."/>
            <person name="Vasconcelos A.T."/>
            <person name="de Hoog S."/>
            <person name="de Camargo Z.P."/>
            <person name="Felipe M.S."/>
        </authorList>
    </citation>
    <scope>NUCLEOTIDE SEQUENCE [LARGE SCALE GENOMIC DNA]</scope>
    <source>
        <strain evidence="1 2">1099-18</strain>
    </source>
</reference>
<accession>A0A0F2LWT8</accession>
<proteinExistence type="predicted"/>
<dbReference type="VEuPathDB" id="FungiDB:SPSK_05689"/>
<dbReference type="EMBL" id="AXCR01000012">
    <property type="protein sequence ID" value="KJR80940.1"/>
    <property type="molecule type" value="Genomic_DNA"/>
</dbReference>
<dbReference type="GeneID" id="27667707"/>
<evidence type="ECO:0000313" key="2">
    <source>
        <dbReference type="Proteomes" id="UP000033710"/>
    </source>
</evidence>
<gene>
    <name evidence="1" type="ORF">SPSK_05689</name>
</gene>
<dbReference type="KEGG" id="ssck:SPSK_05689"/>
<name>A0A0F2LWT8_SPOSC</name>
<comment type="caution">
    <text evidence="1">The sequence shown here is derived from an EMBL/GenBank/DDBJ whole genome shotgun (WGS) entry which is preliminary data.</text>
</comment>
<dbReference type="Proteomes" id="UP000033710">
    <property type="component" value="Unassembled WGS sequence"/>
</dbReference>
<sequence length="84" mass="9314">MSRYKGPVFGACGQLNRAHATGSLGVFAYFFVLRTVPLVPLSSQYDYVEHEPQLLQQLLQANTAVEAIVLFAVSVHAAPRPLRW</sequence>
<reference evidence="1 2" key="1">
    <citation type="journal article" date="2014" name="BMC Genomics">
        <title>Comparative genomics of the major fungal agents of human and animal Sporotrichosis: Sporothrix schenckii and Sporothrix brasiliensis.</title>
        <authorList>
            <person name="Teixeira M.M."/>
            <person name="de Almeida L.G."/>
            <person name="Kubitschek-Barreira P."/>
            <person name="Alves F.L."/>
            <person name="Kioshima E.S."/>
            <person name="Abadio A.K."/>
            <person name="Fernandes L."/>
            <person name="Derengowski L.S."/>
            <person name="Ferreira K.S."/>
            <person name="Souza R.C."/>
            <person name="Ruiz J.C."/>
            <person name="de Andrade N.C."/>
            <person name="Paes H.C."/>
            <person name="Nicola A.M."/>
            <person name="Albuquerque P."/>
            <person name="Gerber A.L."/>
            <person name="Martins V.P."/>
            <person name="Peconick L.D."/>
            <person name="Neto A.V."/>
            <person name="Chaucanez C.B."/>
            <person name="Silva P.A."/>
            <person name="Cunha O.L."/>
            <person name="de Oliveira F.F."/>
            <person name="dos Santos T.C."/>
            <person name="Barros A.L."/>
            <person name="Soares M.A."/>
            <person name="de Oliveira L.M."/>
            <person name="Marini M.M."/>
            <person name="Villalobos-Duno H."/>
            <person name="Cunha M.M."/>
            <person name="de Hoog S."/>
            <person name="da Silveira J.F."/>
            <person name="Henrissat B."/>
            <person name="Nino-Vega G.A."/>
            <person name="Cisalpino P.S."/>
            <person name="Mora-Montes H.M."/>
            <person name="Almeida S.R."/>
            <person name="Stajich J.E."/>
            <person name="Lopes-Bezerra L.M."/>
            <person name="Vasconcelos A.T."/>
            <person name="Felipe M.S."/>
        </authorList>
    </citation>
    <scope>NUCLEOTIDE SEQUENCE [LARGE SCALE GENOMIC DNA]</scope>
    <source>
        <strain evidence="1 2">1099-18</strain>
    </source>
</reference>
<protein>
    <submittedName>
        <fullName evidence="1">Uncharacterized protein</fullName>
    </submittedName>
</protein>
<organism evidence="1 2">
    <name type="scientific">Sporothrix schenckii 1099-18</name>
    <dbReference type="NCBI Taxonomy" id="1397361"/>
    <lineage>
        <taxon>Eukaryota</taxon>
        <taxon>Fungi</taxon>
        <taxon>Dikarya</taxon>
        <taxon>Ascomycota</taxon>
        <taxon>Pezizomycotina</taxon>
        <taxon>Sordariomycetes</taxon>
        <taxon>Sordariomycetidae</taxon>
        <taxon>Ophiostomatales</taxon>
        <taxon>Ophiostomataceae</taxon>
        <taxon>Sporothrix</taxon>
    </lineage>
</organism>
<dbReference type="AlphaFoldDB" id="A0A0F2LWT8"/>